<accession>A0A6J6BXL4</accession>
<dbReference type="AlphaFoldDB" id="A0A6J6BXL4"/>
<evidence type="ECO:0000256" key="1">
    <source>
        <dbReference type="SAM" id="MobiDB-lite"/>
    </source>
</evidence>
<gene>
    <name evidence="2" type="ORF">UFOPK1493_00447</name>
</gene>
<reference evidence="2" key="1">
    <citation type="submission" date="2020-05" db="EMBL/GenBank/DDBJ databases">
        <authorList>
            <person name="Chiriac C."/>
            <person name="Salcher M."/>
            <person name="Ghai R."/>
            <person name="Kavagutti S V."/>
        </authorList>
    </citation>
    <scope>NUCLEOTIDE SEQUENCE</scope>
</reference>
<proteinExistence type="predicted"/>
<organism evidence="2">
    <name type="scientific">freshwater metagenome</name>
    <dbReference type="NCBI Taxonomy" id="449393"/>
    <lineage>
        <taxon>unclassified sequences</taxon>
        <taxon>metagenomes</taxon>
        <taxon>ecological metagenomes</taxon>
    </lineage>
</organism>
<evidence type="ECO:0000313" key="2">
    <source>
        <dbReference type="EMBL" id="CAB4543009.1"/>
    </source>
</evidence>
<feature type="region of interest" description="Disordered" evidence="1">
    <location>
        <begin position="60"/>
        <end position="103"/>
    </location>
</feature>
<feature type="compositionally biased region" description="Polar residues" evidence="1">
    <location>
        <begin position="86"/>
        <end position="103"/>
    </location>
</feature>
<protein>
    <submittedName>
        <fullName evidence="2">Unannotated protein</fullName>
    </submittedName>
</protein>
<dbReference type="EMBL" id="CAEZSR010000008">
    <property type="protein sequence ID" value="CAB4543009.1"/>
    <property type="molecule type" value="Genomic_DNA"/>
</dbReference>
<sequence length="103" mass="10596">MATAIALDPARPTERGTVVRHPIRTPVRSTRPRAVRWSSSTASDALAIRCSSPWPWAHTDVRHSSSDGQAAGAPGPSIVTPDDSDAVTSAANAGTTVASTAPP</sequence>
<name>A0A6J6BXL4_9ZZZZ</name>